<gene>
    <name evidence="1" type="ORF">K3G42_003356</name>
</gene>
<protein>
    <submittedName>
        <fullName evidence="1">Uncharacterized protein</fullName>
    </submittedName>
</protein>
<proteinExistence type="predicted"/>
<evidence type="ECO:0000313" key="1">
    <source>
        <dbReference type="EMBL" id="KAH7990141.1"/>
    </source>
</evidence>
<name>A0ACB8EC41_9SAUR</name>
<organism evidence="1 2">
    <name type="scientific">Sphaerodactylus townsendi</name>
    <dbReference type="NCBI Taxonomy" id="933632"/>
    <lineage>
        <taxon>Eukaryota</taxon>
        <taxon>Metazoa</taxon>
        <taxon>Chordata</taxon>
        <taxon>Craniata</taxon>
        <taxon>Vertebrata</taxon>
        <taxon>Euteleostomi</taxon>
        <taxon>Lepidosauria</taxon>
        <taxon>Squamata</taxon>
        <taxon>Bifurcata</taxon>
        <taxon>Gekkota</taxon>
        <taxon>Sphaerodactylidae</taxon>
        <taxon>Sphaerodactylus</taxon>
    </lineage>
</organism>
<reference evidence="1" key="1">
    <citation type="submission" date="2021-08" db="EMBL/GenBank/DDBJ databases">
        <title>The first chromosome-level gecko genome reveals the dynamic sex chromosomes of Neotropical dwarf geckos (Sphaerodactylidae: Sphaerodactylus).</title>
        <authorList>
            <person name="Pinto B.J."/>
            <person name="Keating S.E."/>
            <person name="Gamble T."/>
        </authorList>
    </citation>
    <scope>NUCLEOTIDE SEQUENCE</scope>
    <source>
        <strain evidence="1">TG3544</strain>
    </source>
</reference>
<sequence length="192" mass="20914">MATTVGRLSDILVSFIVTVVFVSRRWLLSSCRWLLRSAFSEGKGLKWKSCLQTPKFSPPGELPVPLEDGLGNIHETVPSARFSWGWGQTFWGISPGSPNLSPNKGFFLIEKSPSAFQKPVQKPDSVSLKAIVKQQDQQTVLFGCKPPNPYPKTFRPPEGPVGLAQGSSNYGPPDVQELQFPSALPPGHAGRG</sequence>
<dbReference type="Proteomes" id="UP000827872">
    <property type="component" value="Linkage Group LG16"/>
</dbReference>
<dbReference type="EMBL" id="CM037629">
    <property type="protein sequence ID" value="KAH7990141.1"/>
    <property type="molecule type" value="Genomic_DNA"/>
</dbReference>
<accession>A0ACB8EC41</accession>
<keyword evidence="2" id="KW-1185">Reference proteome</keyword>
<comment type="caution">
    <text evidence="1">The sequence shown here is derived from an EMBL/GenBank/DDBJ whole genome shotgun (WGS) entry which is preliminary data.</text>
</comment>
<evidence type="ECO:0000313" key="2">
    <source>
        <dbReference type="Proteomes" id="UP000827872"/>
    </source>
</evidence>